<protein>
    <submittedName>
        <fullName evidence="2">Uncharacterized protein</fullName>
    </submittedName>
</protein>
<name>A0A371DS58_9APHY</name>
<dbReference type="EMBL" id="KZ857382">
    <property type="protein sequence ID" value="RDX55370.1"/>
    <property type="molecule type" value="Genomic_DNA"/>
</dbReference>
<accession>A0A371DS58</accession>
<evidence type="ECO:0000313" key="3">
    <source>
        <dbReference type="Proteomes" id="UP000256964"/>
    </source>
</evidence>
<dbReference type="AlphaFoldDB" id="A0A371DS58"/>
<organism evidence="2 3">
    <name type="scientific">Lentinus brumalis</name>
    <dbReference type="NCBI Taxonomy" id="2498619"/>
    <lineage>
        <taxon>Eukaryota</taxon>
        <taxon>Fungi</taxon>
        <taxon>Dikarya</taxon>
        <taxon>Basidiomycota</taxon>
        <taxon>Agaricomycotina</taxon>
        <taxon>Agaricomycetes</taxon>
        <taxon>Polyporales</taxon>
        <taxon>Polyporaceae</taxon>
        <taxon>Lentinus</taxon>
    </lineage>
</organism>
<feature type="compositionally biased region" description="Acidic residues" evidence="1">
    <location>
        <begin position="16"/>
        <end position="26"/>
    </location>
</feature>
<gene>
    <name evidence="2" type="ORF">OH76DRAFT_1468692</name>
</gene>
<feature type="non-terminal residue" evidence="2">
    <location>
        <position position="1"/>
    </location>
</feature>
<feature type="region of interest" description="Disordered" evidence="1">
    <location>
        <begin position="11"/>
        <end position="30"/>
    </location>
</feature>
<reference evidence="2 3" key="1">
    <citation type="journal article" date="2018" name="Biotechnol. Biofuels">
        <title>Integrative visual omics of the white-rot fungus Polyporus brumalis exposes the biotechnological potential of its oxidative enzymes for delignifying raw plant biomass.</title>
        <authorList>
            <person name="Miyauchi S."/>
            <person name="Rancon A."/>
            <person name="Drula E."/>
            <person name="Hage H."/>
            <person name="Chaduli D."/>
            <person name="Favel A."/>
            <person name="Grisel S."/>
            <person name="Henrissat B."/>
            <person name="Herpoel-Gimbert I."/>
            <person name="Ruiz-Duenas F.J."/>
            <person name="Chevret D."/>
            <person name="Hainaut M."/>
            <person name="Lin J."/>
            <person name="Wang M."/>
            <person name="Pangilinan J."/>
            <person name="Lipzen A."/>
            <person name="Lesage-Meessen L."/>
            <person name="Navarro D."/>
            <person name="Riley R."/>
            <person name="Grigoriev I.V."/>
            <person name="Zhou S."/>
            <person name="Raouche S."/>
            <person name="Rosso M.N."/>
        </authorList>
    </citation>
    <scope>NUCLEOTIDE SEQUENCE [LARGE SCALE GENOMIC DNA]</scope>
    <source>
        <strain evidence="2 3">BRFM 1820</strain>
    </source>
</reference>
<evidence type="ECO:0000256" key="1">
    <source>
        <dbReference type="SAM" id="MobiDB-lite"/>
    </source>
</evidence>
<evidence type="ECO:0000313" key="2">
    <source>
        <dbReference type="EMBL" id="RDX55370.1"/>
    </source>
</evidence>
<sequence length="235" mass="26623">MKLVLVDEFATTSSEETTEVEPDEDHSDSVPPVEVHIAGLLLKDKHLEHLCLTQYGYTAEDLRKHRPTDLAVRYYAKYEMFDGADLVDISSSDGEIHTEPTYLLPCVMAIVDRGLEPPPLLPLCKHAGAYARRWINFDRLLNDPVFHDVELSQAKWPDNVLPRGLVYHKLRLMNVSYLEKYLKALRECMAKEGITLRTMPTMLPVFLRQKSLKEEHGGAGEDPLRALGIYCSSGS</sequence>
<proteinExistence type="predicted"/>
<keyword evidence="3" id="KW-1185">Reference proteome</keyword>
<dbReference type="Proteomes" id="UP000256964">
    <property type="component" value="Unassembled WGS sequence"/>
</dbReference>